<feature type="non-terminal residue" evidence="1">
    <location>
        <position position="1"/>
    </location>
</feature>
<comment type="caution">
    <text evidence="1">The sequence shown here is derived from an EMBL/GenBank/DDBJ whole genome shotgun (WGS) entry which is preliminary data.</text>
</comment>
<evidence type="ECO:0000313" key="2">
    <source>
        <dbReference type="Proteomes" id="UP000241473"/>
    </source>
</evidence>
<gene>
    <name evidence="1" type="ORF">B9Q00_08955</name>
</gene>
<dbReference type="EMBL" id="NEXB01000066">
    <property type="protein sequence ID" value="PSN87392.1"/>
    <property type="molecule type" value="Genomic_DNA"/>
</dbReference>
<name>A0A2R6AM05_9ARCH</name>
<dbReference type="AlphaFoldDB" id="A0A2R6AM05"/>
<accession>A0A2R6AM05</accession>
<protein>
    <submittedName>
        <fullName evidence="1">Uncharacterized protein</fullName>
    </submittedName>
</protein>
<sequence>RAKQMKKVEKRLSFQSHVSVIVVDIVRCGGTPNYVWVALYVYMRESIWFEVSHKPQKLRFLRIKMHWSP</sequence>
<proteinExistence type="predicted"/>
<dbReference type="Proteomes" id="UP000241473">
    <property type="component" value="Unassembled WGS sequence"/>
</dbReference>
<organism evidence="1 2">
    <name type="scientific">Candidatus Marsarchaeota G1 archaeon OSP_C</name>
    <dbReference type="NCBI Taxonomy" id="1978154"/>
    <lineage>
        <taxon>Archaea</taxon>
        <taxon>Candidatus Marsarchaeota</taxon>
        <taxon>Candidatus Marsarchaeota group 1</taxon>
    </lineage>
</organism>
<evidence type="ECO:0000313" key="1">
    <source>
        <dbReference type="EMBL" id="PSN87392.1"/>
    </source>
</evidence>
<reference evidence="1 2" key="1">
    <citation type="submission" date="2017-04" db="EMBL/GenBank/DDBJ databases">
        <title>Novel microbial lineages endemic to geothermal iron-oxide mats fill important gaps in the evolutionary history of Archaea.</title>
        <authorList>
            <person name="Jay Z.J."/>
            <person name="Beam J.P."/>
            <person name="Dlakic M."/>
            <person name="Rusch D.B."/>
            <person name="Kozubal M.A."/>
            <person name="Inskeep W.P."/>
        </authorList>
    </citation>
    <scope>NUCLEOTIDE SEQUENCE [LARGE SCALE GENOMIC DNA]</scope>
    <source>
        <strain evidence="1">OSP_C</strain>
    </source>
</reference>